<reference evidence="2 3" key="1">
    <citation type="journal article" date="2014" name="Genome Biol. Evol.">
        <title>The genome of the myxosporean Thelohanellus kitauei shows adaptations to nutrient acquisition within its fish host.</title>
        <authorList>
            <person name="Yang Y."/>
            <person name="Xiong J."/>
            <person name="Zhou Z."/>
            <person name="Huo F."/>
            <person name="Miao W."/>
            <person name="Ran C."/>
            <person name="Liu Y."/>
            <person name="Zhang J."/>
            <person name="Feng J."/>
            <person name="Wang M."/>
            <person name="Wang M."/>
            <person name="Wang L."/>
            <person name="Yao B."/>
        </authorList>
    </citation>
    <scope>NUCLEOTIDE SEQUENCE [LARGE SCALE GENOMIC DNA]</scope>
    <source>
        <strain evidence="2">Wuqing</strain>
    </source>
</reference>
<evidence type="ECO:0000259" key="1">
    <source>
        <dbReference type="Pfam" id="PF13358"/>
    </source>
</evidence>
<comment type="caution">
    <text evidence="2">The sequence shown here is derived from an EMBL/GenBank/DDBJ whole genome shotgun (WGS) entry which is preliminary data.</text>
</comment>
<name>A0A0C2IQD1_THEKT</name>
<dbReference type="AlphaFoldDB" id="A0A0C2IQD1"/>
<evidence type="ECO:0000313" key="3">
    <source>
        <dbReference type="Proteomes" id="UP000031668"/>
    </source>
</evidence>
<dbReference type="InterPro" id="IPR038717">
    <property type="entry name" value="Tc1-like_DDE_dom"/>
</dbReference>
<gene>
    <name evidence="2" type="ORF">RF11_04522</name>
</gene>
<evidence type="ECO:0000313" key="2">
    <source>
        <dbReference type="EMBL" id="KII67649.1"/>
    </source>
</evidence>
<sequence>MVPRQNQFSDQMRRLTFKFVYEDFKPQREVARTFNIPKSTVNSIIKKSEETGQYLHLHALRNDDLTTNLRKIQQQLGVDGAEYTIWKWLKDLGFTYKLVCPIYEKRNTHRDEVGTSKLCRMTEEYHIDESPFNLHIIRNHRWSRRGITPNPIVRLRSSSITMILAMNGHNIVTSEAIRGSVNAEVFNAFLTATMNVLGQAEEFIFVLDNVNFHKQSQSQIIPIFQCTTFHPTRQFSIQCSPKQFTIRYPGSYSRMNDATCSVIPRHLENFIMHTDNFMEHFRIKKNWDNYEKLAILLAQSPWISYSECPIVRLRNYTCPSLEEEFSFFIRMLAVIAFTSVSGIVDAFDILTDAGYPVPPEPIVDYFKDNFI</sequence>
<dbReference type="EMBL" id="JWZT01003124">
    <property type="protein sequence ID" value="KII67649.1"/>
    <property type="molecule type" value="Genomic_DNA"/>
</dbReference>
<organism evidence="2 3">
    <name type="scientific">Thelohanellus kitauei</name>
    <name type="common">Myxosporean</name>
    <dbReference type="NCBI Taxonomy" id="669202"/>
    <lineage>
        <taxon>Eukaryota</taxon>
        <taxon>Metazoa</taxon>
        <taxon>Cnidaria</taxon>
        <taxon>Myxozoa</taxon>
        <taxon>Myxosporea</taxon>
        <taxon>Bivalvulida</taxon>
        <taxon>Platysporina</taxon>
        <taxon>Myxobolidae</taxon>
        <taxon>Thelohanellus</taxon>
    </lineage>
</organism>
<protein>
    <recommendedName>
        <fullName evidence="1">Tc1-like transposase DDE domain-containing protein</fullName>
    </recommendedName>
</protein>
<feature type="domain" description="Tc1-like transposase DDE" evidence="1">
    <location>
        <begin position="126"/>
        <end position="219"/>
    </location>
</feature>
<dbReference type="InterPro" id="IPR036397">
    <property type="entry name" value="RNaseH_sf"/>
</dbReference>
<dbReference type="OrthoDB" id="5977738at2759"/>
<accession>A0A0C2IQD1</accession>
<keyword evidence="3" id="KW-1185">Reference proteome</keyword>
<dbReference type="GO" id="GO:0003676">
    <property type="term" value="F:nucleic acid binding"/>
    <property type="evidence" value="ECO:0007669"/>
    <property type="project" value="InterPro"/>
</dbReference>
<dbReference type="Gene3D" id="3.30.420.10">
    <property type="entry name" value="Ribonuclease H-like superfamily/Ribonuclease H"/>
    <property type="match status" value="1"/>
</dbReference>
<dbReference type="Gene3D" id="1.10.10.10">
    <property type="entry name" value="Winged helix-like DNA-binding domain superfamily/Winged helix DNA-binding domain"/>
    <property type="match status" value="1"/>
</dbReference>
<dbReference type="InterPro" id="IPR009057">
    <property type="entry name" value="Homeodomain-like_sf"/>
</dbReference>
<dbReference type="Proteomes" id="UP000031668">
    <property type="component" value="Unassembled WGS sequence"/>
</dbReference>
<proteinExistence type="predicted"/>
<dbReference type="InterPro" id="IPR036388">
    <property type="entry name" value="WH-like_DNA-bd_sf"/>
</dbReference>
<dbReference type="SUPFAM" id="SSF46689">
    <property type="entry name" value="Homeodomain-like"/>
    <property type="match status" value="1"/>
</dbReference>
<dbReference type="Pfam" id="PF13358">
    <property type="entry name" value="DDE_3"/>
    <property type="match status" value="1"/>
</dbReference>